<dbReference type="AlphaFoldDB" id="A0A9J5XCW4"/>
<protein>
    <recommendedName>
        <fullName evidence="3">RNase H type-1 domain-containing protein</fullName>
    </recommendedName>
</protein>
<dbReference type="Proteomes" id="UP000824120">
    <property type="component" value="Chromosome 9"/>
</dbReference>
<comment type="caution">
    <text evidence="1">The sequence shown here is derived from an EMBL/GenBank/DDBJ whole genome shotgun (WGS) entry which is preliminary data.</text>
</comment>
<sequence>MIKSCRKQIHSPVQLKGDSHIWKHMLVNGGGGVRGNISTIWYHNSYNLGPLYLNAFDVQTCHPIKIFGEFLKEEGTWNYPTMGELVLEYVVHVQSNLHLAYLCNQGDEAWWTKINNGKFTVISVWELSSVIGIVDPILYLKQSIRLCCAVEGNYRVKRMNTIIHGGSFTEFRVLWGINDTISKFILYKPKFSFKIVRWNPCPPNLRKCSTDGASKGNHGPSSAVLCIRDHSGNLVVAKARAIRESLNYCIEHEIGNSLLRVSLLLWCIFWRELESVMECGIVLSGD</sequence>
<evidence type="ECO:0008006" key="3">
    <source>
        <dbReference type="Google" id="ProtNLM"/>
    </source>
</evidence>
<evidence type="ECO:0000313" key="2">
    <source>
        <dbReference type="Proteomes" id="UP000824120"/>
    </source>
</evidence>
<accession>A0A9J5XCW4</accession>
<organism evidence="1 2">
    <name type="scientific">Solanum commersonii</name>
    <name type="common">Commerson's wild potato</name>
    <name type="synonym">Commerson's nightshade</name>
    <dbReference type="NCBI Taxonomy" id="4109"/>
    <lineage>
        <taxon>Eukaryota</taxon>
        <taxon>Viridiplantae</taxon>
        <taxon>Streptophyta</taxon>
        <taxon>Embryophyta</taxon>
        <taxon>Tracheophyta</taxon>
        <taxon>Spermatophyta</taxon>
        <taxon>Magnoliopsida</taxon>
        <taxon>eudicotyledons</taxon>
        <taxon>Gunneridae</taxon>
        <taxon>Pentapetalae</taxon>
        <taxon>asterids</taxon>
        <taxon>lamiids</taxon>
        <taxon>Solanales</taxon>
        <taxon>Solanaceae</taxon>
        <taxon>Solanoideae</taxon>
        <taxon>Solaneae</taxon>
        <taxon>Solanum</taxon>
    </lineage>
</organism>
<evidence type="ECO:0000313" key="1">
    <source>
        <dbReference type="EMBL" id="KAG5585439.1"/>
    </source>
</evidence>
<dbReference type="OrthoDB" id="1305258at2759"/>
<dbReference type="EMBL" id="JACXVP010000009">
    <property type="protein sequence ID" value="KAG5585439.1"/>
    <property type="molecule type" value="Genomic_DNA"/>
</dbReference>
<reference evidence="1 2" key="1">
    <citation type="submission" date="2020-09" db="EMBL/GenBank/DDBJ databases">
        <title>De no assembly of potato wild relative species, Solanum commersonii.</title>
        <authorList>
            <person name="Cho K."/>
        </authorList>
    </citation>
    <scope>NUCLEOTIDE SEQUENCE [LARGE SCALE GENOMIC DNA]</scope>
    <source>
        <strain evidence="1">LZ3.2</strain>
        <tissue evidence="1">Leaf</tissue>
    </source>
</reference>
<proteinExistence type="predicted"/>
<gene>
    <name evidence="1" type="ORF">H5410_045873</name>
</gene>
<name>A0A9J5XCW4_SOLCO</name>
<keyword evidence="2" id="KW-1185">Reference proteome</keyword>